<dbReference type="InterPro" id="IPR013216">
    <property type="entry name" value="Methyltransf_11"/>
</dbReference>
<dbReference type="SUPFAM" id="SSF53335">
    <property type="entry name" value="S-adenosyl-L-methionine-dependent methyltransferases"/>
    <property type="match status" value="1"/>
</dbReference>
<geneLocation type="plasmid" evidence="3">
    <name>padpro</name>
</geneLocation>
<name>A0A2C8FEP5_9BACT</name>
<dbReference type="KEGG" id="pprf:DPRO_PA0013"/>
<proteinExistence type="predicted"/>
<dbReference type="Proteomes" id="UP000219215">
    <property type="component" value="Plasmid paDPRO"/>
</dbReference>
<evidence type="ECO:0000313" key="3">
    <source>
        <dbReference type="Proteomes" id="UP000219215"/>
    </source>
</evidence>
<feature type="domain" description="Methyltransferase type 11" evidence="1">
    <location>
        <begin position="126"/>
        <end position="172"/>
    </location>
</feature>
<evidence type="ECO:0000259" key="1">
    <source>
        <dbReference type="Pfam" id="PF08241"/>
    </source>
</evidence>
<dbReference type="EMBL" id="LT907976">
    <property type="protein sequence ID" value="SOB62137.1"/>
    <property type="molecule type" value="Genomic_DNA"/>
</dbReference>
<accession>A0A2C8FEP5</accession>
<dbReference type="Gene3D" id="3.40.50.150">
    <property type="entry name" value="Vaccinia Virus protein VP39"/>
    <property type="match status" value="1"/>
</dbReference>
<gene>
    <name evidence="2" type="ORF">DPRO_PA0013</name>
</gene>
<dbReference type="GO" id="GO:0008757">
    <property type="term" value="F:S-adenosylmethionine-dependent methyltransferase activity"/>
    <property type="evidence" value="ECO:0007669"/>
    <property type="project" value="InterPro"/>
</dbReference>
<keyword evidence="3" id="KW-1185">Reference proteome</keyword>
<keyword evidence="2" id="KW-0614">Plasmid</keyword>
<protein>
    <recommendedName>
        <fullName evidence="1">Methyltransferase type 11 domain-containing protein</fullName>
    </recommendedName>
</protein>
<dbReference type="AlphaFoldDB" id="A0A2C8FEP5"/>
<dbReference type="CDD" id="cd02440">
    <property type="entry name" value="AdoMet_MTases"/>
    <property type="match status" value="1"/>
</dbReference>
<sequence length="256" mass="28286">MGRVCPVCKNDLHLKGRDVIPDGLSVQWRLDVQERHAVNRREGDICAECGSSLRLIAFASVVKDVLHGRFEVEVSSWGDIPDALRRSGKVLDIWECNDLSVLHPYLQDTPGLVYTQYASMLPEVPSEDLMDLGFGDNAFDLILMTDVLEHVLDLGAALSEMARVLKPGGAIVLTVPVLMNRKTRQRAVLDSSGEVRTILEPSYHGAPEDELADLLVAHEFGSDVTSLFQDFFDVALHNEEDLPFGANTVFVLTTKS</sequence>
<organism evidence="2 3">
    <name type="scientific">Pseudodesulfovibrio profundus</name>
    <dbReference type="NCBI Taxonomy" id="57320"/>
    <lineage>
        <taxon>Bacteria</taxon>
        <taxon>Pseudomonadati</taxon>
        <taxon>Thermodesulfobacteriota</taxon>
        <taxon>Desulfovibrionia</taxon>
        <taxon>Desulfovibrionales</taxon>
        <taxon>Desulfovibrionaceae</taxon>
    </lineage>
</organism>
<dbReference type="Pfam" id="PF08241">
    <property type="entry name" value="Methyltransf_11"/>
    <property type="match status" value="1"/>
</dbReference>
<dbReference type="InterPro" id="IPR029063">
    <property type="entry name" value="SAM-dependent_MTases_sf"/>
</dbReference>
<reference evidence="3" key="1">
    <citation type="submission" date="2017-09" db="EMBL/GenBank/DDBJ databases">
        <authorList>
            <person name="Regsiter A."/>
            <person name="William W."/>
        </authorList>
    </citation>
    <scope>NUCLEOTIDE SEQUENCE [LARGE SCALE GENOMIC DNA]</scope>
    <source>
        <strain evidence="3">500-1</strain>
        <plasmid evidence="3">padpro</plasmid>
    </source>
</reference>
<evidence type="ECO:0000313" key="2">
    <source>
        <dbReference type="EMBL" id="SOB62137.1"/>
    </source>
</evidence>